<name>A0A3E3I4Q3_9FIRM</name>
<evidence type="ECO:0000313" key="1">
    <source>
        <dbReference type="EMBL" id="RGE60271.1"/>
    </source>
</evidence>
<dbReference type="RefSeq" id="WP_117544647.1">
    <property type="nucleotide sequence ID" value="NZ_JBKVLI010000002.1"/>
</dbReference>
<proteinExistence type="predicted"/>
<sequence length="60" mass="6920">MYEVCIYTKDITYNPNYDGYAISLPASKAEIEDALQRARVWGKNNYVLEFFSGRSFLSLS</sequence>
<gene>
    <name evidence="1" type="ORF">DXC51_11775</name>
</gene>
<accession>A0A3E3I4Q3</accession>
<evidence type="ECO:0000313" key="2">
    <source>
        <dbReference type="Proteomes" id="UP000260812"/>
    </source>
</evidence>
<keyword evidence="2" id="KW-1185">Reference proteome</keyword>
<dbReference type="AlphaFoldDB" id="A0A3E3I4Q3"/>
<protein>
    <submittedName>
        <fullName evidence="1">Uncharacterized protein</fullName>
    </submittedName>
</protein>
<organism evidence="1 2">
    <name type="scientific">Eisenbergiella massiliensis</name>
    <dbReference type="NCBI Taxonomy" id="1720294"/>
    <lineage>
        <taxon>Bacteria</taxon>
        <taxon>Bacillati</taxon>
        <taxon>Bacillota</taxon>
        <taxon>Clostridia</taxon>
        <taxon>Lachnospirales</taxon>
        <taxon>Lachnospiraceae</taxon>
        <taxon>Eisenbergiella</taxon>
    </lineage>
</organism>
<reference evidence="1 2" key="1">
    <citation type="submission" date="2018-08" db="EMBL/GenBank/DDBJ databases">
        <title>A genome reference for cultivated species of the human gut microbiota.</title>
        <authorList>
            <person name="Zou Y."/>
            <person name="Xue W."/>
            <person name="Luo G."/>
        </authorList>
    </citation>
    <scope>NUCLEOTIDE SEQUENCE [LARGE SCALE GENOMIC DNA]</scope>
    <source>
        <strain evidence="1 2">TF05-5AC</strain>
    </source>
</reference>
<dbReference type="Proteomes" id="UP000260812">
    <property type="component" value="Unassembled WGS sequence"/>
</dbReference>
<comment type="caution">
    <text evidence="1">The sequence shown here is derived from an EMBL/GenBank/DDBJ whole genome shotgun (WGS) entry which is preliminary data.</text>
</comment>
<dbReference type="EMBL" id="QVLV01000007">
    <property type="protein sequence ID" value="RGE60271.1"/>
    <property type="molecule type" value="Genomic_DNA"/>
</dbReference>
<dbReference type="GeneID" id="97987534"/>